<feature type="domain" description="PH" evidence="1">
    <location>
        <begin position="180"/>
        <end position="284"/>
    </location>
</feature>
<dbReference type="Pfam" id="PF16746">
    <property type="entry name" value="BAR_3"/>
    <property type="match status" value="1"/>
</dbReference>
<dbReference type="PANTHER" id="PTHR12552">
    <property type="entry name" value="OLIGOPHRENIN 1"/>
    <property type="match status" value="1"/>
</dbReference>
<dbReference type="InterPro" id="IPR001849">
    <property type="entry name" value="PH_domain"/>
</dbReference>
<dbReference type="SUPFAM" id="SSF50729">
    <property type="entry name" value="PH domain-like"/>
    <property type="match status" value="1"/>
</dbReference>
<dbReference type="InterPro" id="IPR027267">
    <property type="entry name" value="AH/BAR_dom_sf"/>
</dbReference>
<dbReference type="InterPro" id="IPR004148">
    <property type="entry name" value="BAR_dom"/>
</dbReference>
<dbReference type="SUPFAM" id="SSF103657">
    <property type="entry name" value="BAR/IMD domain-like"/>
    <property type="match status" value="1"/>
</dbReference>
<protein>
    <submittedName>
        <fullName evidence="2">Rho GTPase activating protein 10</fullName>
    </submittedName>
</protein>
<comment type="caution">
    <text evidence="2">The sequence shown here is derived from an EMBL/GenBank/DDBJ whole genome shotgun (WGS) entry which is preliminary data.</text>
</comment>
<dbReference type="CDD" id="cd01249">
    <property type="entry name" value="BAR-PH_GRAF_family"/>
    <property type="match status" value="1"/>
</dbReference>
<organism evidence="2 3">
    <name type="scientific">Cichlidogyrus casuarinus</name>
    <dbReference type="NCBI Taxonomy" id="1844966"/>
    <lineage>
        <taxon>Eukaryota</taxon>
        <taxon>Metazoa</taxon>
        <taxon>Spiralia</taxon>
        <taxon>Lophotrochozoa</taxon>
        <taxon>Platyhelminthes</taxon>
        <taxon>Monogenea</taxon>
        <taxon>Monopisthocotylea</taxon>
        <taxon>Dactylogyridea</taxon>
        <taxon>Ancyrocephalidae</taxon>
        <taxon>Cichlidogyrus</taxon>
    </lineage>
</organism>
<dbReference type="PANTHER" id="PTHR12552:SF1">
    <property type="entry name" value="RHO GTPASE-ACTIVATING PROTEIN GRAF"/>
    <property type="match status" value="1"/>
</dbReference>
<dbReference type="EMBL" id="JBJKFK010001133">
    <property type="protein sequence ID" value="KAL3313980.1"/>
    <property type="molecule type" value="Genomic_DNA"/>
</dbReference>
<name>A0ABD2Q2Y6_9PLAT</name>
<keyword evidence="3" id="KW-1185">Reference proteome</keyword>
<dbReference type="Pfam" id="PF00169">
    <property type="entry name" value="PH"/>
    <property type="match status" value="1"/>
</dbReference>
<sequence>MKASRFCHIYVNLFAFQPVQAFISSELSTLRSEFLDIDAKGYVKESINFTSKVEKFLASKQKESCLLGGSEEQMEKDRKAYMSTSFNYISKVQEAEDHVKFDFIRNMCLFMHTLRGFYRSALLCYDNAQKTIDDASLASQEIINPHKFEQSFNESKDAKANLKNSVLLEPWEKIGPTESYSGREGYLYVYHKKPVASNWSKYFCIFHKDNKQFQMIHYSPGKSTDFTTENYKFQYCTKKTLDPTIERRFCFEVYLEGKPLPMVMQAQSAQDFNEWTSVLDGKDPVIIVLLD</sequence>
<dbReference type="Proteomes" id="UP001626550">
    <property type="component" value="Unassembled WGS sequence"/>
</dbReference>
<evidence type="ECO:0000313" key="3">
    <source>
        <dbReference type="Proteomes" id="UP001626550"/>
    </source>
</evidence>
<dbReference type="InterPro" id="IPR047234">
    <property type="entry name" value="GRAF_fam"/>
</dbReference>
<reference evidence="2 3" key="1">
    <citation type="submission" date="2024-11" db="EMBL/GenBank/DDBJ databases">
        <title>Adaptive evolution of stress response genes in parasites aligns with host niche diversity.</title>
        <authorList>
            <person name="Hahn C."/>
            <person name="Resl P."/>
        </authorList>
    </citation>
    <scope>NUCLEOTIDE SEQUENCE [LARGE SCALE GENOMIC DNA]</scope>
    <source>
        <strain evidence="2">EGGRZ-B1_66</strain>
        <tissue evidence="2">Body</tissue>
    </source>
</reference>
<dbReference type="Gene3D" id="1.20.1270.60">
    <property type="entry name" value="Arfaptin homology (AH) domain/BAR domain"/>
    <property type="match status" value="1"/>
</dbReference>
<dbReference type="AlphaFoldDB" id="A0ABD2Q2Y6"/>
<dbReference type="InterPro" id="IPR047225">
    <property type="entry name" value="PH_GRAF"/>
</dbReference>
<dbReference type="InterPro" id="IPR011993">
    <property type="entry name" value="PH-like_dom_sf"/>
</dbReference>
<proteinExistence type="predicted"/>
<evidence type="ECO:0000313" key="2">
    <source>
        <dbReference type="EMBL" id="KAL3313980.1"/>
    </source>
</evidence>
<dbReference type="Gene3D" id="2.30.29.30">
    <property type="entry name" value="Pleckstrin-homology domain (PH domain)/Phosphotyrosine-binding domain (PTB)"/>
    <property type="match status" value="1"/>
</dbReference>
<accession>A0ABD2Q2Y6</accession>
<gene>
    <name evidence="2" type="primary">ARHGAP10</name>
    <name evidence="2" type="ORF">Ciccas_007408</name>
</gene>
<evidence type="ECO:0000259" key="1">
    <source>
        <dbReference type="PROSITE" id="PS50003"/>
    </source>
</evidence>
<dbReference type="PROSITE" id="PS50003">
    <property type="entry name" value="PH_DOMAIN"/>
    <property type="match status" value="1"/>
</dbReference>